<evidence type="ECO:0000313" key="1">
    <source>
        <dbReference type="EMBL" id="MXQ89710.1"/>
    </source>
</evidence>
<organism evidence="1 2">
    <name type="scientific">Bos mutus</name>
    <name type="common">wild yak</name>
    <dbReference type="NCBI Taxonomy" id="72004"/>
    <lineage>
        <taxon>Eukaryota</taxon>
        <taxon>Metazoa</taxon>
        <taxon>Chordata</taxon>
        <taxon>Craniata</taxon>
        <taxon>Vertebrata</taxon>
        <taxon>Euteleostomi</taxon>
        <taxon>Mammalia</taxon>
        <taxon>Eutheria</taxon>
        <taxon>Laurasiatheria</taxon>
        <taxon>Artiodactyla</taxon>
        <taxon>Ruminantia</taxon>
        <taxon>Pecora</taxon>
        <taxon>Bovidae</taxon>
        <taxon>Bovinae</taxon>
        <taxon>Bos</taxon>
    </lineage>
</organism>
<dbReference type="Proteomes" id="UP000322234">
    <property type="component" value="Unassembled WGS sequence"/>
</dbReference>
<dbReference type="EMBL" id="VBQZ03000058">
    <property type="protein sequence ID" value="MXQ89710.1"/>
    <property type="molecule type" value="Genomic_DNA"/>
</dbReference>
<accession>A0A6B0RI08</accession>
<sequence length="89" mass="10071">MPVSTLNTSELKAVDLPSLLDARLWEFDIRLVHFGPLVCSQHTDQIKAQAVHDPSSFRTLYKLDNKETLAEQILTEPPSVTPDFSGTWY</sequence>
<reference evidence="1" key="1">
    <citation type="submission" date="2019-10" db="EMBL/GenBank/DDBJ databases">
        <title>The sequence and de novo assembly of the wild yak genome.</title>
        <authorList>
            <person name="Liu Y."/>
        </authorList>
    </citation>
    <scope>NUCLEOTIDE SEQUENCE [LARGE SCALE GENOMIC DNA]</scope>
    <source>
        <strain evidence="1">WY2019</strain>
    </source>
</reference>
<evidence type="ECO:0000313" key="2">
    <source>
        <dbReference type="Proteomes" id="UP000322234"/>
    </source>
</evidence>
<comment type="caution">
    <text evidence="1">The sequence shown here is derived from an EMBL/GenBank/DDBJ whole genome shotgun (WGS) entry which is preliminary data.</text>
</comment>
<name>A0A6B0RI08_9CETA</name>
<dbReference type="AlphaFoldDB" id="A0A6B0RI08"/>
<gene>
    <name evidence="1" type="ORF">E5288_WYG011498</name>
</gene>
<protein>
    <submittedName>
        <fullName evidence="1">Uncharacterized protein</fullName>
    </submittedName>
</protein>
<proteinExistence type="predicted"/>
<keyword evidence="2" id="KW-1185">Reference proteome</keyword>